<feature type="domain" description="Major facilitator superfamily (MFS) profile" evidence="8">
    <location>
        <begin position="12"/>
        <end position="388"/>
    </location>
</feature>
<dbReference type="AlphaFoldDB" id="A0A857DLM2"/>
<dbReference type="Pfam" id="PF07690">
    <property type="entry name" value="MFS_1"/>
    <property type="match status" value="1"/>
</dbReference>
<protein>
    <submittedName>
        <fullName evidence="9">MFS transporter</fullName>
    </submittedName>
</protein>
<dbReference type="InterPro" id="IPR020846">
    <property type="entry name" value="MFS_dom"/>
</dbReference>
<sequence>MLSEKEKKSPFIVAFAIMSVYVITMSAGNVSAALASISAAFPNVPMSTIALISTLPSLLMIPASLIAGALAGNKVKYKTIIIIGMLFYLVGGLAPVFANSMTVILIERAIFGIGFGFITPMGNALVLSVYEGNKRATMLGMGSMVMNLGAIVMQFAGGALAEIGWQYSFYSHALGILSLILVLIFLTEPPKVEQPAGAEKPKVRIRGGVLLTALLLGIYIILIFPSAILMSGFLQKNNLGGPAVAGMVLSVFTLGGMGGGFVYGPLFKAIKKYVVALGLLLGAVGYALVIYSGNIVLVAIGMAIAGASFSIVLPACYMIAGMIASPQEVALSTSVLLAAVNIFAFFSGYFISFVGAVTGDMLAMPMVWCMIGLAVASIVFIFVNPLPKPKHATVNE</sequence>
<dbReference type="PANTHER" id="PTHR23517">
    <property type="entry name" value="RESISTANCE PROTEIN MDTM, PUTATIVE-RELATED-RELATED"/>
    <property type="match status" value="1"/>
</dbReference>
<dbReference type="RefSeq" id="WP_019225307.1">
    <property type="nucleotide sequence ID" value="NZ_CP046996.1"/>
</dbReference>
<evidence type="ECO:0000256" key="3">
    <source>
        <dbReference type="ARBA" id="ARBA00022475"/>
    </source>
</evidence>
<evidence type="ECO:0000256" key="2">
    <source>
        <dbReference type="ARBA" id="ARBA00022448"/>
    </source>
</evidence>
<evidence type="ECO:0000256" key="6">
    <source>
        <dbReference type="ARBA" id="ARBA00023136"/>
    </source>
</evidence>
<feature type="transmembrane region" description="Helical" evidence="7">
    <location>
        <begin position="362"/>
        <end position="383"/>
    </location>
</feature>
<name>A0A857DLM2_9FIRM</name>
<dbReference type="SUPFAM" id="SSF103473">
    <property type="entry name" value="MFS general substrate transporter"/>
    <property type="match status" value="1"/>
</dbReference>
<accession>A0A857DLM2</accession>
<feature type="transmembrane region" description="Helical" evidence="7">
    <location>
        <begin position="297"/>
        <end position="323"/>
    </location>
</feature>
<feature type="transmembrane region" description="Helical" evidence="7">
    <location>
        <begin position="12"/>
        <end position="37"/>
    </location>
</feature>
<feature type="transmembrane region" description="Helical" evidence="7">
    <location>
        <begin position="167"/>
        <end position="187"/>
    </location>
</feature>
<keyword evidence="4 7" id="KW-0812">Transmembrane</keyword>
<feature type="transmembrane region" description="Helical" evidence="7">
    <location>
        <begin position="79"/>
        <end position="98"/>
    </location>
</feature>
<feature type="transmembrane region" description="Helical" evidence="7">
    <location>
        <begin position="243"/>
        <end position="266"/>
    </location>
</feature>
<evidence type="ECO:0000313" key="9">
    <source>
        <dbReference type="EMBL" id="QHA01285.1"/>
    </source>
</evidence>
<dbReference type="GO" id="GO:0005886">
    <property type="term" value="C:plasma membrane"/>
    <property type="evidence" value="ECO:0007669"/>
    <property type="project" value="UniProtKB-SubCell"/>
</dbReference>
<keyword evidence="5 7" id="KW-1133">Transmembrane helix</keyword>
<evidence type="ECO:0000259" key="8">
    <source>
        <dbReference type="PROSITE" id="PS50850"/>
    </source>
</evidence>
<dbReference type="InterPro" id="IPR011701">
    <property type="entry name" value="MFS"/>
</dbReference>
<keyword evidence="6 7" id="KW-0472">Membrane</keyword>
<dbReference type="PROSITE" id="PS50850">
    <property type="entry name" value="MFS"/>
    <property type="match status" value="1"/>
</dbReference>
<feature type="transmembrane region" description="Helical" evidence="7">
    <location>
        <begin position="49"/>
        <end position="72"/>
    </location>
</feature>
<dbReference type="PANTHER" id="PTHR23517:SF2">
    <property type="entry name" value="MULTIDRUG RESISTANCE PROTEIN MDTH"/>
    <property type="match status" value="1"/>
</dbReference>
<feature type="transmembrane region" description="Helical" evidence="7">
    <location>
        <begin position="208"/>
        <end position="231"/>
    </location>
</feature>
<feature type="transmembrane region" description="Helical" evidence="7">
    <location>
        <begin position="335"/>
        <end position="356"/>
    </location>
</feature>
<organism evidence="9 10">
    <name type="scientific">Dehalobacter restrictus</name>
    <dbReference type="NCBI Taxonomy" id="55583"/>
    <lineage>
        <taxon>Bacteria</taxon>
        <taxon>Bacillati</taxon>
        <taxon>Bacillota</taxon>
        <taxon>Clostridia</taxon>
        <taxon>Eubacteriales</taxon>
        <taxon>Desulfitobacteriaceae</taxon>
        <taxon>Dehalobacter</taxon>
    </lineage>
</organism>
<dbReference type="EMBL" id="CP046996">
    <property type="protein sequence ID" value="QHA01285.1"/>
    <property type="molecule type" value="Genomic_DNA"/>
</dbReference>
<evidence type="ECO:0000256" key="1">
    <source>
        <dbReference type="ARBA" id="ARBA00004651"/>
    </source>
</evidence>
<evidence type="ECO:0000256" key="4">
    <source>
        <dbReference type="ARBA" id="ARBA00022692"/>
    </source>
</evidence>
<feature type="transmembrane region" description="Helical" evidence="7">
    <location>
        <begin position="273"/>
        <end position="291"/>
    </location>
</feature>
<gene>
    <name evidence="9" type="ORF">GQ588_11865</name>
</gene>
<evidence type="ECO:0000256" key="5">
    <source>
        <dbReference type="ARBA" id="ARBA00022989"/>
    </source>
</evidence>
<reference evidence="9 10" key="1">
    <citation type="submission" date="2019-12" db="EMBL/GenBank/DDBJ databases">
        <title>Sequence classification of anaerobic respiratory reductive dehalogenases: First we see many, then we see few.</title>
        <authorList>
            <person name="Molenda O."/>
            <person name="Puentes Jacome L.A."/>
            <person name="Cao X."/>
            <person name="Nesbo C.L."/>
            <person name="Tang S."/>
            <person name="Morson N."/>
            <person name="Patron J."/>
            <person name="Lomheim L."/>
            <person name="Wishart D.S."/>
            <person name="Edwards E.A."/>
        </authorList>
    </citation>
    <scope>NUCLEOTIDE SEQUENCE [LARGE SCALE GENOMIC DNA]</scope>
    <source>
        <strain evidence="9 10">12DCA</strain>
    </source>
</reference>
<dbReference type="InterPro" id="IPR036259">
    <property type="entry name" value="MFS_trans_sf"/>
</dbReference>
<evidence type="ECO:0000313" key="10">
    <source>
        <dbReference type="Proteomes" id="UP000430508"/>
    </source>
</evidence>
<keyword evidence="2" id="KW-0813">Transport</keyword>
<dbReference type="Proteomes" id="UP000430508">
    <property type="component" value="Chromosome"/>
</dbReference>
<dbReference type="Gene3D" id="1.20.1250.20">
    <property type="entry name" value="MFS general substrate transporter like domains"/>
    <property type="match status" value="1"/>
</dbReference>
<feature type="transmembrane region" description="Helical" evidence="7">
    <location>
        <begin position="142"/>
        <end position="161"/>
    </location>
</feature>
<comment type="subcellular location">
    <subcellularLocation>
        <location evidence="1">Cell membrane</location>
        <topology evidence="1">Multi-pass membrane protein</topology>
    </subcellularLocation>
</comment>
<keyword evidence="3" id="KW-1003">Cell membrane</keyword>
<proteinExistence type="predicted"/>
<dbReference type="GO" id="GO:0022857">
    <property type="term" value="F:transmembrane transporter activity"/>
    <property type="evidence" value="ECO:0007669"/>
    <property type="project" value="InterPro"/>
</dbReference>
<dbReference type="InterPro" id="IPR050171">
    <property type="entry name" value="MFS_Transporters"/>
</dbReference>
<feature type="transmembrane region" description="Helical" evidence="7">
    <location>
        <begin position="110"/>
        <end position="130"/>
    </location>
</feature>
<evidence type="ECO:0000256" key="7">
    <source>
        <dbReference type="SAM" id="Phobius"/>
    </source>
</evidence>